<sequence length="420" mass="48247">MKCSITMKLKHFFFYLFYTIFLKPIPKDCANKYFIRFVGLLIKFYTIIANNVIGMCVSQKFLIKIDRAYFHFLASMSPFQLPKWVKVENTKIGGTKCRIYLPQGTYKKSNGAIIYLHGGCWSMMRAKHFDEHMLPFLKHLGCLIVSIDYRLSPEFPFPYGLNDSWTATSTFCEEYYKEYNVDPNQIIIMGDSAGGNFAAVISQRCKRINKNYFKAQILIYPAVSCCDVTSPSFQECDKTYKDSMLIQPSMVGRMLFGYAGLNAERKSCEALKNNKFITSEFMKSDKWINNINHSLLPKEFLDSPHYEKPIHETTNSEKSKKFCELLKNPDFAPLLADESDVVGLPPAVIITCGYDVLRDEGVLYANKLSRNGVPTLWNHYENAFHGIFTLSGGTTRKKIFDDLITSIKLYIKQDVNNNEI</sequence>
<evidence type="ECO:0000313" key="6">
    <source>
        <dbReference type="Proteomes" id="UP000035680"/>
    </source>
</evidence>
<feature type="domain" description="Alpha/beta hydrolase fold-3" evidence="5">
    <location>
        <begin position="113"/>
        <end position="266"/>
    </location>
</feature>
<name>A0A0K0FMX3_STRVS</name>
<comment type="similarity">
    <text evidence="1">Belongs to the 'GDXG' lipolytic enzyme family.</text>
</comment>
<dbReference type="GO" id="GO:0052689">
    <property type="term" value="F:carboxylic ester hydrolase activity"/>
    <property type="evidence" value="ECO:0007669"/>
    <property type="project" value="InterPro"/>
</dbReference>
<feature type="transmembrane region" description="Helical" evidence="4">
    <location>
        <begin position="33"/>
        <end position="57"/>
    </location>
</feature>
<dbReference type="PANTHER" id="PTHR48081">
    <property type="entry name" value="AB HYDROLASE SUPERFAMILY PROTEIN C4A8.06C"/>
    <property type="match status" value="1"/>
</dbReference>
<keyword evidence="4" id="KW-0472">Membrane</keyword>
<dbReference type="PIRSF" id="PIRSF037251">
    <property type="entry name" value="Arylacetamide_deacetylase"/>
    <property type="match status" value="1"/>
</dbReference>
<feature type="active site" evidence="3">
    <location>
        <position position="355"/>
    </location>
</feature>
<dbReference type="InterPro" id="IPR029058">
    <property type="entry name" value="AB_hydrolase_fold"/>
</dbReference>
<feature type="active site" evidence="3">
    <location>
        <position position="385"/>
    </location>
</feature>
<keyword evidence="2" id="KW-0378">Hydrolase</keyword>
<evidence type="ECO:0000256" key="1">
    <source>
        <dbReference type="ARBA" id="ARBA00010515"/>
    </source>
</evidence>
<dbReference type="ESTHER" id="9bila-a0a0k0fmx3">
    <property type="family name" value="Arylacetamide_deacetylase"/>
</dbReference>
<dbReference type="InterPro" id="IPR050300">
    <property type="entry name" value="GDXG_lipolytic_enzyme"/>
</dbReference>
<feature type="domain" description="Alpha/beta hydrolase fold-3" evidence="5">
    <location>
        <begin position="326"/>
        <end position="388"/>
    </location>
</feature>
<dbReference type="Pfam" id="PF07859">
    <property type="entry name" value="Abhydrolase_3"/>
    <property type="match status" value="2"/>
</dbReference>
<dbReference type="AlphaFoldDB" id="A0A0K0FMX3"/>
<dbReference type="PANTHER" id="PTHR48081:SF8">
    <property type="entry name" value="ALPHA_BETA HYDROLASE FOLD-3 DOMAIN-CONTAINING PROTEIN-RELATED"/>
    <property type="match status" value="1"/>
</dbReference>
<reference evidence="6" key="1">
    <citation type="submission" date="2014-07" db="EMBL/GenBank/DDBJ databases">
        <authorList>
            <person name="Martin A.A"/>
            <person name="De Silva N."/>
        </authorList>
    </citation>
    <scope>NUCLEOTIDE SEQUENCE</scope>
</reference>
<dbReference type="GO" id="GO:0016020">
    <property type="term" value="C:membrane"/>
    <property type="evidence" value="ECO:0007669"/>
    <property type="project" value="InterPro"/>
</dbReference>
<feature type="active site" evidence="3">
    <location>
        <position position="192"/>
    </location>
</feature>
<organism evidence="6 7">
    <name type="scientific">Strongyloides venezuelensis</name>
    <name type="common">Threadworm</name>
    <dbReference type="NCBI Taxonomy" id="75913"/>
    <lineage>
        <taxon>Eukaryota</taxon>
        <taxon>Metazoa</taxon>
        <taxon>Ecdysozoa</taxon>
        <taxon>Nematoda</taxon>
        <taxon>Chromadorea</taxon>
        <taxon>Rhabditida</taxon>
        <taxon>Tylenchina</taxon>
        <taxon>Panagrolaimomorpha</taxon>
        <taxon>Strongyloidoidea</taxon>
        <taxon>Strongyloididae</taxon>
        <taxon>Strongyloides</taxon>
    </lineage>
</organism>
<accession>A0A0K0FMX3</accession>
<evidence type="ECO:0000256" key="2">
    <source>
        <dbReference type="ARBA" id="ARBA00022801"/>
    </source>
</evidence>
<protein>
    <submittedName>
        <fullName evidence="7">Abhydrolase_3 domain-containing protein</fullName>
    </submittedName>
</protein>
<keyword evidence="6" id="KW-1185">Reference proteome</keyword>
<proteinExistence type="inferred from homology"/>
<dbReference type="SUPFAM" id="SSF53474">
    <property type="entry name" value="alpha/beta-Hydrolases"/>
    <property type="match status" value="1"/>
</dbReference>
<evidence type="ECO:0000259" key="5">
    <source>
        <dbReference type="Pfam" id="PF07859"/>
    </source>
</evidence>
<dbReference type="InterPro" id="IPR017157">
    <property type="entry name" value="Arylacetamide_deacetylase"/>
</dbReference>
<dbReference type="Proteomes" id="UP000035680">
    <property type="component" value="Unassembled WGS sequence"/>
</dbReference>
<reference evidence="7" key="2">
    <citation type="submission" date="2015-08" db="UniProtKB">
        <authorList>
            <consortium name="WormBaseParasite"/>
        </authorList>
    </citation>
    <scope>IDENTIFICATION</scope>
</reference>
<keyword evidence="4" id="KW-0812">Transmembrane</keyword>
<evidence type="ECO:0000256" key="3">
    <source>
        <dbReference type="PIRSR" id="PIRSR037251-1"/>
    </source>
</evidence>
<evidence type="ECO:0000256" key="4">
    <source>
        <dbReference type="SAM" id="Phobius"/>
    </source>
</evidence>
<keyword evidence="4" id="KW-1133">Transmembrane helix</keyword>
<dbReference type="STRING" id="75913.A0A0K0FMX3"/>
<evidence type="ECO:0000313" key="7">
    <source>
        <dbReference type="WBParaSite" id="SVE_1035200.1"/>
    </source>
</evidence>
<dbReference type="InterPro" id="IPR013094">
    <property type="entry name" value="AB_hydrolase_3"/>
</dbReference>
<dbReference type="WBParaSite" id="SVE_1035200.1">
    <property type="protein sequence ID" value="SVE_1035200.1"/>
    <property type="gene ID" value="SVE_1035200"/>
</dbReference>
<dbReference type="Gene3D" id="3.40.50.1820">
    <property type="entry name" value="alpha/beta hydrolase"/>
    <property type="match status" value="1"/>
</dbReference>